<evidence type="ECO:0000256" key="6">
    <source>
        <dbReference type="ARBA" id="ARBA00022777"/>
    </source>
</evidence>
<dbReference type="PANTHER" id="PTHR43527:SF2">
    <property type="entry name" value="4-DIPHOSPHOCYTIDYL-2-C-METHYL-D-ERYTHRITOL KINASE, CHLOROPLASTIC"/>
    <property type="match status" value="1"/>
</dbReference>
<sequence>MITYPDVKVNLGLNVLRKRPDGYHDLETLFFPYRKIHDVLEVVTGDDYSRTSASLFARYGGEGPAVEADDRALVQSVSPDGKVMITIARKGGVGWDPSEDLCVKAYNILDADFSLPPVKIYLEKLSPVGAGLGGGSADAAFMVKMLDGMFSLGLGEERMAAYASRLGSDCAFFIYDRPMTGRGRGELLSGYSFHGMSINGEGCAPDGHRTSSPEDSSHGNVMEYELEVVVPEGISVSTADAYRGIVPSVPEIPLEEVLSMPPQRWKNLLKNDFELSVFAKYPQLGAIKESLYASGAVYASMSGSGSALFAIYRKA</sequence>
<dbReference type="GO" id="GO:0019288">
    <property type="term" value="P:isopentenyl diphosphate biosynthetic process, methylerythritol 4-phosphate pathway"/>
    <property type="evidence" value="ECO:0007669"/>
    <property type="project" value="UniProtKB-UniRule"/>
</dbReference>
<comment type="pathway">
    <text evidence="9">Isoprenoid biosynthesis; isopentenyl diphosphate biosynthesis via DXP pathway; isopentenyl diphosphate from 1-deoxy-D-xylulose 5-phosphate: step 3/6.</text>
</comment>
<reference evidence="12" key="1">
    <citation type="submission" date="2020-10" db="EMBL/GenBank/DDBJ databases">
        <authorList>
            <person name="Gilroy R."/>
        </authorList>
    </citation>
    <scope>NUCLEOTIDE SEQUENCE</scope>
    <source>
        <strain evidence="12">2478</strain>
    </source>
</reference>
<gene>
    <name evidence="9" type="primary">ispE</name>
    <name evidence="12" type="ORF">IAB80_00175</name>
</gene>
<comment type="caution">
    <text evidence="12">The sequence shown here is derived from an EMBL/GenBank/DDBJ whole genome shotgun (WGS) entry which is preliminary data.</text>
</comment>
<evidence type="ECO:0000256" key="8">
    <source>
        <dbReference type="ARBA" id="ARBA00032554"/>
    </source>
</evidence>
<keyword evidence="9" id="KW-0414">Isoprene biosynthesis</keyword>
<protein>
    <recommendedName>
        <fullName evidence="3 9">4-diphosphocytidyl-2-C-methyl-D-erythritol kinase</fullName>
        <shortName evidence="9">CMK</shortName>
        <ecNumber evidence="2 9">2.7.1.148</ecNumber>
    </recommendedName>
    <alternativeName>
        <fullName evidence="8 9">4-(cytidine-5'-diphospho)-2-C-methyl-D-erythritol kinase</fullName>
    </alternativeName>
</protein>
<dbReference type="SUPFAM" id="SSF54211">
    <property type="entry name" value="Ribosomal protein S5 domain 2-like"/>
    <property type="match status" value="1"/>
</dbReference>
<feature type="domain" description="GHMP kinase C-terminal" evidence="11">
    <location>
        <begin position="264"/>
        <end position="312"/>
    </location>
</feature>
<keyword evidence="7 9" id="KW-0067">ATP-binding</keyword>
<dbReference type="GO" id="GO:0016114">
    <property type="term" value="P:terpenoid biosynthetic process"/>
    <property type="evidence" value="ECO:0007669"/>
    <property type="project" value="InterPro"/>
</dbReference>
<dbReference type="Gene3D" id="3.30.70.890">
    <property type="entry name" value="GHMP kinase, C-terminal domain"/>
    <property type="match status" value="1"/>
</dbReference>
<evidence type="ECO:0000259" key="10">
    <source>
        <dbReference type="Pfam" id="PF00288"/>
    </source>
</evidence>
<proteinExistence type="inferred from homology"/>
<dbReference type="Gene3D" id="3.30.230.10">
    <property type="match status" value="1"/>
</dbReference>
<dbReference type="Pfam" id="PF08544">
    <property type="entry name" value="GHMP_kinases_C"/>
    <property type="match status" value="1"/>
</dbReference>
<feature type="binding site" evidence="9">
    <location>
        <begin position="127"/>
        <end position="137"/>
    </location>
    <ligand>
        <name>ATP</name>
        <dbReference type="ChEBI" id="CHEBI:30616"/>
    </ligand>
</feature>
<comment type="function">
    <text evidence="9">Catalyzes the phosphorylation of the position 2 hydroxy group of 4-diphosphocytidyl-2C-methyl-D-erythritol.</text>
</comment>
<reference evidence="12" key="2">
    <citation type="journal article" date="2021" name="PeerJ">
        <title>Extensive microbial diversity within the chicken gut microbiome revealed by metagenomics and culture.</title>
        <authorList>
            <person name="Gilroy R."/>
            <person name="Ravi A."/>
            <person name="Getino M."/>
            <person name="Pursley I."/>
            <person name="Horton D.L."/>
            <person name="Alikhan N.F."/>
            <person name="Baker D."/>
            <person name="Gharbi K."/>
            <person name="Hall N."/>
            <person name="Watson M."/>
            <person name="Adriaenssens E.M."/>
            <person name="Foster-Nyarko E."/>
            <person name="Jarju S."/>
            <person name="Secka A."/>
            <person name="Antonio M."/>
            <person name="Oren A."/>
            <person name="Chaudhuri R.R."/>
            <person name="La Ragione R."/>
            <person name="Hildebrand F."/>
            <person name="Pallen M.J."/>
        </authorList>
    </citation>
    <scope>NUCLEOTIDE SEQUENCE</scope>
    <source>
        <strain evidence="12">2478</strain>
    </source>
</reference>
<dbReference type="InterPro" id="IPR013750">
    <property type="entry name" value="GHMP_kinase_C_dom"/>
</dbReference>
<evidence type="ECO:0000256" key="7">
    <source>
        <dbReference type="ARBA" id="ARBA00022840"/>
    </source>
</evidence>
<accession>A0A9D9ITD1</accession>
<organism evidence="12 13">
    <name type="scientific">Candidatus Cryptobacteroides excrementipullorum</name>
    <dbReference type="NCBI Taxonomy" id="2840761"/>
    <lineage>
        <taxon>Bacteria</taxon>
        <taxon>Pseudomonadati</taxon>
        <taxon>Bacteroidota</taxon>
        <taxon>Bacteroidia</taxon>
        <taxon>Bacteroidales</taxon>
        <taxon>Candidatus Cryptobacteroides</taxon>
    </lineage>
</organism>
<dbReference type="PIRSF" id="PIRSF010376">
    <property type="entry name" value="IspE"/>
    <property type="match status" value="1"/>
</dbReference>
<keyword evidence="6 9" id="KW-0418">Kinase</keyword>
<dbReference type="SUPFAM" id="SSF55060">
    <property type="entry name" value="GHMP Kinase, C-terminal domain"/>
    <property type="match status" value="1"/>
</dbReference>
<evidence type="ECO:0000256" key="3">
    <source>
        <dbReference type="ARBA" id="ARBA00017473"/>
    </source>
</evidence>
<dbReference type="EMBL" id="JADILZ010000002">
    <property type="protein sequence ID" value="MBO8477313.1"/>
    <property type="molecule type" value="Genomic_DNA"/>
</dbReference>
<dbReference type="InterPro" id="IPR036554">
    <property type="entry name" value="GHMP_kinase_C_sf"/>
</dbReference>
<evidence type="ECO:0000256" key="5">
    <source>
        <dbReference type="ARBA" id="ARBA00022741"/>
    </source>
</evidence>
<feature type="active site" evidence="9">
    <location>
        <position position="8"/>
    </location>
</feature>
<dbReference type="HAMAP" id="MF_00061">
    <property type="entry name" value="IspE"/>
    <property type="match status" value="1"/>
</dbReference>
<dbReference type="EC" id="2.7.1.148" evidence="2 9"/>
<evidence type="ECO:0000313" key="12">
    <source>
        <dbReference type="EMBL" id="MBO8477313.1"/>
    </source>
</evidence>
<comment type="catalytic activity">
    <reaction evidence="9">
        <text>4-CDP-2-C-methyl-D-erythritol + ATP = 4-CDP-2-C-methyl-D-erythritol 2-phosphate + ADP + H(+)</text>
        <dbReference type="Rhea" id="RHEA:18437"/>
        <dbReference type="ChEBI" id="CHEBI:15378"/>
        <dbReference type="ChEBI" id="CHEBI:30616"/>
        <dbReference type="ChEBI" id="CHEBI:57823"/>
        <dbReference type="ChEBI" id="CHEBI:57919"/>
        <dbReference type="ChEBI" id="CHEBI:456216"/>
        <dbReference type="EC" id="2.7.1.148"/>
    </reaction>
</comment>
<dbReference type="InterPro" id="IPR004424">
    <property type="entry name" value="IspE"/>
</dbReference>
<dbReference type="Pfam" id="PF00288">
    <property type="entry name" value="GHMP_kinases_N"/>
    <property type="match status" value="1"/>
</dbReference>
<dbReference type="InterPro" id="IPR006204">
    <property type="entry name" value="GHMP_kinase_N_dom"/>
</dbReference>
<keyword evidence="4 9" id="KW-0808">Transferase</keyword>
<dbReference type="GO" id="GO:0005524">
    <property type="term" value="F:ATP binding"/>
    <property type="evidence" value="ECO:0007669"/>
    <property type="project" value="UniProtKB-UniRule"/>
</dbReference>
<keyword evidence="5 9" id="KW-0547">Nucleotide-binding</keyword>
<dbReference type="InterPro" id="IPR020568">
    <property type="entry name" value="Ribosomal_Su5_D2-typ_SF"/>
</dbReference>
<dbReference type="GO" id="GO:0050515">
    <property type="term" value="F:4-(cytidine 5'-diphospho)-2-C-methyl-D-erythritol kinase activity"/>
    <property type="evidence" value="ECO:0007669"/>
    <property type="project" value="UniProtKB-UniRule"/>
</dbReference>
<feature type="active site" evidence="9">
    <location>
        <position position="169"/>
    </location>
</feature>
<evidence type="ECO:0000256" key="1">
    <source>
        <dbReference type="ARBA" id="ARBA00009684"/>
    </source>
</evidence>
<evidence type="ECO:0000256" key="9">
    <source>
        <dbReference type="HAMAP-Rule" id="MF_00061"/>
    </source>
</evidence>
<feature type="domain" description="GHMP kinase N-terminal" evidence="10">
    <location>
        <begin position="101"/>
        <end position="175"/>
    </location>
</feature>
<dbReference type="PANTHER" id="PTHR43527">
    <property type="entry name" value="4-DIPHOSPHOCYTIDYL-2-C-METHYL-D-ERYTHRITOL KINASE, CHLOROPLASTIC"/>
    <property type="match status" value="1"/>
</dbReference>
<name>A0A9D9ITD1_9BACT</name>
<evidence type="ECO:0000256" key="4">
    <source>
        <dbReference type="ARBA" id="ARBA00022679"/>
    </source>
</evidence>
<evidence type="ECO:0000259" key="11">
    <source>
        <dbReference type="Pfam" id="PF08544"/>
    </source>
</evidence>
<dbReference type="AlphaFoldDB" id="A0A9D9ITD1"/>
<evidence type="ECO:0000256" key="2">
    <source>
        <dbReference type="ARBA" id="ARBA00012052"/>
    </source>
</evidence>
<comment type="similarity">
    <text evidence="1 9">Belongs to the GHMP kinase family. IspE subfamily.</text>
</comment>
<dbReference type="InterPro" id="IPR014721">
    <property type="entry name" value="Ribsml_uS5_D2-typ_fold_subgr"/>
</dbReference>
<dbReference type="Proteomes" id="UP000823771">
    <property type="component" value="Unassembled WGS sequence"/>
</dbReference>
<evidence type="ECO:0000313" key="13">
    <source>
        <dbReference type="Proteomes" id="UP000823771"/>
    </source>
</evidence>